<dbReference type="EMBL" id="JAAGAX010000004">
    <property type="protein sequence ID" value="KAF2317530.1"/>
    <property type="molecule type" value="Genomic_DNA"/>
</dbReference>
<keyword evidence="3" id="KW-1185">Reference proteome</keyword>
<accession>A0A6A6MVG5</accession>
<name>A0A6A6MVG5_HEVBR</name>
<evidence type="ECO:0000313" key="3">
    <source>
        <dbReference type="Proteomes" id="UP000467840"/>
    </source>
</evidence>
<sequence>MEELMQARLIFKSNLTCSCHGIVLDNKAKNKIDGPWKEKLAAIRLSDEMLESERNKFGGRERKRVAEMRAMENEQFDQDHYEADEWRAREIAKDAVILLKQNEYKKWRKQRIKMKLNGWRKDAQQSEETYSVSHNHSKAPLFVTIINEEEDQQEFVQIHGAKKVNAVISDPVKLKSESQFIAAETCESFLFDVMTLDSVDSMQLEEESAENTESKEARNVEK</sequence>
<dbReference type="AlphaFoldDB" id="A0A6A6MVG5"/>
<proteinExistence type="predicted"/>
<evidence type="ECO:0000256" key="1">
    <source>
        <dbReference type="SAM" id="MobiDB-lite"/>
    </source>
</evidence>
<evidence type="ECO:0000313" key="2">
    <source>
        <dbReference type="EMBL" id="KAF2317530.1"/>
    </source>
</evidence>
<comment type="caution">
    <text evidence="2">The sequence shown here is derived from an EMBL/GenBank/DDBJ whole genome shotgun (WGS) entry which is preliminary data.</text>
</comment>
<protein>
    <submittedName>
        <fullName evidence="2">Uncharacterized protein</fullName>
    </submittedName>
</protein>
<feature type="region of interest" description="Disordered" evidence="1">
    <location>
        <begin position="202"/>
        <end position="222"/>
    </location>
</feature>
<dbReference type="Proteomes" id="UP000467840">
    <property type="component" value="Chromosome 6"/>
</dbReference>
<organism evidence="2 3">
    <name type="scientific">Hevea brasiliensis</name>
    <name type="common">Para rubber tree</name>
    <name type="synonym">Siphonia brasiliensis</name>
    <dbReference type="NCBI Taxonomy" id="3981"/>
    <lineage>
        <taxon>Eukaryota</taxon>
        <taxon>Viridiplantae</taxon>
        <taxon>Streptophyta</taxon>
        <taxon>Embryophyta</taxon>
        <taxon>Tracheophyta</taxon>
        <taxon>Spermatophyta</taxon>
        <taxon>Magnoliopsida</taxon>
        <taxon>eudicotyledons</taxon>
        <taxon>Gunneridae</taxon>
        <taxon>Pentapetalae</taxon>
        <taxon>rosids</taxon>
        <taxon>fabids</taxon>
        <taxon>Malpighiales</taxon>
        <taxon>Euphorbiaceae</taxon>
        <taxon>Crotonoideae</taxon>
        <taxon>Micrandreae</taxon>
        <taxon>Hevea</taxon>
    </lineage>
</organism>
<gene>
    <name evidence="2" type="ORF">GH714_023987</name>
</gene>
<reference evidence="2 3" key="1">
    <citation type="journal article" date="2020" name="Mol. Plant">
        <title>The Chromosome-Based Rubber Tree Genome Provides New Insights into Spurge Genome Evolution and Rubber Biosynthesis.</title>
        <authorList>
            <person name="Liu J."/>
            <person name="Shi C."/>
            <person name="Shi C.C."/>
            <person name="Li W."/>
            <person name="Zhang Q.J."/>
            <person name="Zhang Y."/>
            <person name="Li K."/>
            <person name="Lu H.F."/>
            <person name="Shi C."/>
            <person name="Zhu S.T."/>
            <person name="Xiao Z.Y."/>
            <person name="Nan H."/>
            <person name="Yue Y."/>
            <person name="Zhu X.G."/>
            <person name="Wu Y."/>
            <person name="Hong X.N."/>
            <person name="Fan G.Y."/>
            <person name="Tong Y."/>
            <person name="Zhang D."/>
            <person name="Mao C.L."/>
            <person name="Liu Y.L."/>
            <person name="Hao S.J."/>
            <person name="Liu W.Q."/>
            <person name="Lv M.Q."/>
            <person name="Zhang H.B."/>
            <person name="Liu Y."/>
            <person name="Hu-Tang G.R."/>
            <person name="Wang J.P."/>
            <person name="Wang J.H."/>
            <person name="Sun Y.H."/>
            <person name="Ni S.B."/>
            <person name="Chen W.B."/>
            <person name="Zhang X.C."/>
            <person name="Jiao Y.N."/>
            <person name="Eichler E.E."/>
            <person name="Li G.H."/>
            <person name="Liu X."/>
            <person name="Gao L.Z."/>
        </authorList>
    </citation>
    <scope>NUCLEOTIDE SEQUENCE [LARGE SCALE GENOMIC DNA]</scope>
    <source>
        <strain evidence="3">cv. GT1</strain>
        <tissue evidence="2">Leaf</tissue>
    </source>
</reference>
<feature type="compositionally biased region" description="Basic and acidic residues" evidence="1">
    <location>
        <begin position="212"/>
        <end position="222"/>
    </location>
</feature>